<dbReference type="Proteomes" id="UP001163105">
    <property type="component" value="Unassembled WGS sequence"/>
</dbReference>
<organism evidence="4 5">
    <name type="scientific">Purpureocillium lavendulum</name>
    <dbReference type="NCBI Taxonomy" id="1247861"/>
    <lineage>
        <taxon>Eukaryota</taxon>
        <taxon>Fungi</taxon>
        <taxon>Dikarya</taxon>
        <taxon>Ascomycota</taxon>
        <taxon>Pezizomycotina</taxon>
        <taxon>Sordariomycetes</taxon>
        <taxon>Hypocreomycetidae</taxon>
        <taxon>Hypocreales</taxon>
        <taxon>Ophiocordycipitaceae</taxon>
        <taxon>Purpureocillium</taxon>
    </lineage>
</organism>
<dbReference type="GO" id="GO:0016491">
    <property type="term" value="F:oxidoreductase activity"/>
    <property type="evidence" value="ECO:0007669"/>
    <property type="project" value="UniProtKB-KW"/>
</dbReference>
<dbReference type="Gene3D" id="3.40.50.720">
    <property type="entry name" value="NAD(P)-binding Rossmann-like Domain"/>
    <property type="match status" value="1"/>
</dbReference>
<keyword evidence="3" id="KW-0560">Oxidoreductase</keyword>
<dbReference type="InterPro" id="IPR002347">
    <property type="entry name" value="SDR_fam"/>
</dbReference>
<comment type="similarity">
    <text evidence="1">Belongs to the short-chain dehydrogenases/reductases (SDR) family.</text>
</comment>
<comment type="caution">
    <text evidence="4">The sequence shown here is derived from an EMBL/GenBank/DDBJ whole genome shotgun (WGS) entry which is preliminary data.</text>
</comment>
<dbReference type="SUPFAM" id="SSF51735">
    <property type="entry name" value="NAD(P)-binding Rossmann-fold domains"/>
    <property type="match status" value="1"/>
</dbReference>
<evidence type="ECO:0000256" key="1">
    <source>
        <dbReference type="ARBA" id="ARBA00006484"/>
    </source>
</evidence>
<dbReference type="PANTHER" id="PTHR24320">
    <property type="entry name" value="RETINOL DEHYDROGENASE"/>
    <property type="match status" value="1"/>
</dbReference>
<evidence type="ECO:0000256" key="2">
    <source>
        <dbReference type="ARBA" id="ARBA00022857"/>
    </source>
</evidence>
<dbReference type="InterPro" id="IPR036291">
    <property type="entry name" value="NAD(P)-bd_dom_sf"/>
</dbReference>
<evidence type="ECO:0000313" key="4">
    <source>
        <dbReference type="EMBL" id="KAJ6442167.1"/>
    </source>
</evidence>
<evidence type="ECO:0000313" key="5">
    <source>
        <dbReference type="Proteomes" id="UP001163105"/>
    </source>
</evidence>
<keyword evidence="5" id="KW-1185">Reference proteome</keyword>
<dbReference type="EMBL" id="JAQHRD010000004">
    <property type="protein sequence ID" value="KAJ6442167.1"/>
    <property type="molecule type" value="Genomic_DNA"/>
</dbReference>
<dbReference type="Pfam" id="PF00106">
    <property type="entry name" value="adh_short"/>
    <property type="match status" value="1"/>
</dbReference>
<protein>
    <submittedName>
        <fullName evidence="4">Short-chain dehydrogenase</fullName>
    </submittedName>
</protein>
<accession>A0AB34FSC5</accession>
<reference evidence="4" key="1">
    <citation type="submission" date="2023-01" db="EMBL/GenBank/DDBJ databases">
        <title>The growth and conidiation of Purpureocillium lavendulum are regulated by nitrogen source and histone H3K14 acetylation.</title>
        <authorList>
            <person name="Tang P."/>
            <person name="Han J."/>
            <person name="Zhang C."/>
            <person name="Tang P."/>
            <person name="Qi F."/>
            <person name="Zhang K."/>
            <person name="Liang L."/>
        </authorList>
    </citation>
    <scope>NUCLEOTIDE SEQUENCE</scope>
    <source>
        <strain evidence="4">YMF1.00683</strain>
    </source>
</reference>
<keyword evidence="2" id="KW-0521">NADP</keyword>
<evidence type="ECO:0000256" key="3">
    <source>
        <dbReference type="ARBA" id="ARBA00023002"/>
    </source>
</evidence>
<name>A0AB34FSC5_9HYPO</name>
<gene>
    <name evidence="4" type="ORF">O9K51_05720</name>
</gene>
<sequence length="324" mass="34819">MGNTYSQFFPPAPQLTEANLPSQEGKVFVVTGGYSGIGLALSRMLYRAGGSVYVAGRNETKALEAISQMKVDAPGSSGKLTFLKVALDDLPSVKVAAQQFMDTESRLDVLFNNAGVSSPPKGSVSAQGFELQMATNCLGPYLFTQLLVPLLLTTAKTAPPATVRVVFTSSITTDHGAPTGGASSLAAMTTPSSFQQNNYTHSKTGNWFLASELARQVGPQGVLSVAHNPGNLKTPLQRHFPPVLRYVIAPLLYEPRFGAYTELWAGLSRDLVMEDGGKHIEPWGRLHPNPRPDLLLAMKSKDEGGTGLAAEFAEWCDRMTAEFR</sequence>
<dbReference type="PRINTS" id="PR00081">
    <property type="entry name" value="GDHRDH"/>
</dbReference>
<dbReference type="AlphaFoldDB" id="A0AB34FSC5"/>
<dbReference type="PANTHER" id="PTHR24320:SF236">
    <property type="entry name" value="SHORT-CHAIN DEHYDROGENASE-RELATED"/>
    <property type="match status" value="1"/>
</dbReference>
<proteinExistence type="inferred from homology"/>